<dbReference type="GO" id="GO:0016020">
    <property type="term" value="C:membrane"/>
    <property type="evidence" value="ECO:0007669"/>
    <property type="project" value="UniProtKB-SubCell"/>
</dbReference>
<evidence type="ECO:0000256" key="6">
    <source>
        <dbReference type="ARBA" id="ARBA00022692"/>
    </source>
</evidence>
<dbReference type="OrthoDB" id="430293at2759"/>
<evidence type="ECO:0000256" key="11">
    <source>
        <dbReference type="ARBA" id="ARBA00022837"/>
    </source>
</evidence>
<evidence type="ECO:0000256" key="15">
    <source>
        <dbReference type="SAM" id="MobiDB-lite"/>
    </source>
</evidence>
<keyword evidence="18" id="KW-1185">Reference proteome</keyword>
<feature type="compositionally biased region" description="Polar residues" evidence="15">
    <location>
        <begin position="1"/>
        <end position="12"/>
    </location>
</feature>
<dbReference type="GO" id="GO:0005739">
    <property type="term" value="C:mitochondrion"/>
    <property type="evidence" value="ECO:0007669"/>
    <property type="project" value="UniProtKB-SubCell"/>
</dbReference>
<dbReference type="InterPro" id="IPR035437">
    <property type="entry name" value="SNase_OB-fold_sf"/>
</dbReference>
<dbReference type="SMART" id="SM00318">
    <property type="entry name" value="SNc"/>
    <property type="match status" value="1"/>
</dbReference>
<dbReference type="PANTHER" id="PTHR12302">
    <property type="entry name" value="EBNA2 BINDING PROTEIN P100"/>
    <property type="match status" value="1"/>
</dbReference>
<evidence type="ECO:0000256" key="7">
    <source>
        <dbReference type="ARBA" id="ARBA00022722"/>
    </source>
</evidence>
<dbReference type="Proteomes" id="UP000799772">
    <property type="component" value="Unassembled WGS sequence"/>
</dbReference>
<keyword evidence="8" id="KW-0479">Metal-binding</keyword>
<evidence type="ECO:0000256" key="8">
    <source>
        <dbReference type="ARBA" id="ARBA00022723"/>
    </source>
</evidence>
<proteinExistence type="inferred from homology"/>
<keyword evidence="10" id="KW-0378">Hydrolase</keyword>
<keyword evidence="12" id="KW-1133">Transmembrane helix</keyword>
<organism evidence="17 18">
    <name type="scientific">Rhizodiscina lignyota</name>
    <dbReference type="NCBI Taxonomy" id="1504668"/>
    <lineage>
        <taxon>Eukaryota</taxon>
        <taxon>Fungi</taxon>
        <taxon>Dikarya</taxon>
        <taxon>Ascomycota</taxon>
        <taxon>Pezizomycotina</taxon>
        <taxon>Dothideomycetes</taxon>
        <taxon>Pleosporomycetidae</taxon>
        <taxon>Aulographales</taxon>
        <taxon>Rhizodiscinaceae</taxon>
        <taxon>Rhizodiscina</taxon>
    </lineage>
</organism>
<evidence type="ECO:0000256" key="2">
    <source>
        <dbReference type="ARBA" id="ARBA00004173"/>
    </source>
</evidence>
<accession>A0A9P4II08</accession>
<comment type="similarity">
    <text evidence="3">Belongs to the LCL3 family.</text>
</comment>
<dbReference type="PROSITE" id="PS50830">
    <property type="entry name" value="TNASE_3"/>
    <property type="match status" value="1"/>
</dbReference>
<evidence type="ECO:0000313" key="17">
    <source>
        <dbReference type="EMBL" id="KAF2099604.1"/>
    </source>
</evidence>
<evidence type="ECO:0000256" key="5">
    <source>
        <dbReference type="ARBA" id="ARBA00014651"/>
    </source>
</evidence>
<evidence type="ECO:0000256" key="12">
    <source>
        <dbReference type="ARBA" id="ARBA00022989"/>
    </source>
</evidence>
<keyword evidence="7" id="KW-0540">Nuclease</keyword>
<gene>
    <name evidence="17" type="ORF">NA57DRAFT_38154</name>
</gene>
<keyword evidence="14" id="KW-0472">Membrane</keyword>
<evidence type="ECO:0000256" key="4">
    <source>
        <dbReference type="ARBA" id="ARBA00013404"/>
    </source>
</evidence>
<dbReference type="Gene3D" id="2.40.50.90">
    <property type="match status" value="1"/>
</dbReference>
<dbReference type="SUPFAM" id="SSF50199">
    <property type="entry name" value="Staphylococcal nuclease"/>
    <property type="match status" value="1"/>
</dbReference>
<evidence type="ECO:0000256" key="10">
    <source>
        <dbReference type="ARBA" id="ARBA00022801"/>
    </source>
</evidence>
<dbReference type="Pfam" id="PF00565">
    <property type="entry name" value="SNase"/>
    <property type="match status" value="1"/>
</dbReference>
<dbReference type="GO" id="GO:0046872">
    <property type="term" value="F:metal ion binding"/>
    <property type="evidence" value="ECO:0007669"/>
    <property type="project" value="UniProtKB-KW"/>
</dbReference>
<keyword evidence="11" id="KW-0106">Calcium</keyword>
<feature type="region of interest" description="Disordered" evidence="15">
    <location>
        <begin position="1"/>
        <end position="22"/>
    </location>
</feature>
<feature type="region of interest" description="Disordered" evidence="15">
    <location>
        <begin position="252"/>
        <end position="285"/>
    </location>
</feature>
<comment type="caution">
    <text evidence="17">The sequence shown here is derived from an EMBL/GenBank/DDBJ whole genome shotgun (WGS) entry which is preliminary data.</text>
</comment>
<comment type="subcellular location">
    <subcellularLocation>
        <location evidence="1">Membrane</location>
        <topology evidence="1">Single-pass membrane protein</topology>
    </subcellularLocation>
    <subcellularLocation>
        <location evidence="2">Mitochondrion</location>
    </subcellularLocation>
</comment>
<dbReference type="GO" id="GO:0004519">
    <property type="term" value="F:endonuclease activity"/>
    <property type="evidence" value="ECO:0007669"/>
    <property type="project" value="UniProtKB-KW"/>
</dbReference>
<keyword evidence="13" id="KW-0496">Mitochondrion</keyword>
<feature type="compositionally biased region" description="Basic and acidic residues" evidence="15">
    <location>
        <begin position="269"/>
        <end position="285"/>
    </location>
</feature>
<sequence>MRWPWSHQNPNQPLDPDEEANRKPVRWTDSLNKTDWKQYLEVRNLVPTIVFTVTTVFSIHVYKRYLRRIPSSEYIKPSFFRRRSLLGTVTSVGDGDNFRLFHTPGGRIAGWGWLPWRRVPTKREDLKEKTVHVRIAGIDAPELAHFGRPAQPFGEEALQWLTKYILHRRVRAYIYRRDQYDRVVATVFVRQGLFRRDVGLQMLRNGLATVYEAKFGSEFGKSEKKYREAEAAAKQNRVGMWATPGFLSRLLKGGSATPESPRAFKTRMTAKEKAGADQKPAEGRK</sequence>
<dbReference type="InterPro" id="IPR016071">
    <property type="entry name" value="Staphylococal_nuclease_OB-fold"/>
</dbReference>
<reference evidence="17" key="1">
    <citation type="journal article" date="2020" name="Stud. Mycol.">
        <title>101 Dothideomycetes genomes: a test case for predicting lifestyles and emergence of pathogens.</title>
        <authorList>
            <person name="Haridas S."/>
            <person name="Albert R."/>
            <person name="Binder M."/>
            <person name="Bloem J."/>
            <person name="Labutti K."/>
            <person name="Salamov A."/>
            <person name="Andreopoulos B."/>
            <person name="Baker S."/>
            <person name="Barry K."/>
            <person name="Bills G."/>
            <person name="Bluhm B."/>
            <person name="Cannon C."/>
            <person name="Castanera R."/>
            <person name="Culley D."/>
            <person name="Daum C."/>
            <person name="Ezra D."/>
            <person name="Gonzalez J."/>
            <person name="Henrissat B."/>
            <person name="Kuo A."/>
            <person name="Liang C."/>
            <person name="Lipzen A."/>
            <person name="Lutzoni F."/>
            <person name="Magnuson J."/>
            <person name="Mondo S."/>
            <person name="Nolan M."/>
            <person name="Ohm R."/>
            <person name="Pangilinan J."/>
            <person name="Park H.-J."/>
            <person name="Ramirez L."/>
            <person name="Alfaro M."/>
            <person name="Sun H."/>
            <person name="Tritt A."/>
            <person name="Yoshinaga Y."/>
            <person name="Zwiers L.-H."/>
            <person name="Turgeon B."/>
            <person name="Goodwin S."/>
            <person name="Spatafora J."/>
            <person name="Crous P."/>
            <person name="Grigoriev I."/>
        </authorList>
    </citation>
    <scope>NUCLEOTIDE SEQUENCE</scope>
    <source>
        <strain evidence="17">CBS 133067</strain>
    </source>
</reference>
<evidence type="ECO:0000256" key="13">
    <source>
        <dbReference type="ARBA" id="ARBA00023128"/>
    </source>
</evidence>
<evidence type="ECO:0000256" key="14">
    <source>
        <dbReference type="ARBA" id="ARBA00023136"/>
    </source>
</evidence>
<name>A0A9P4II08_9PEZI</name>
<evidence type="ECO:0000313" key="18">
    <source>
        <dbReference type="Proteomes" id="UP000799772"/>
    </source>
</evidence>
<dbReference type="AlphaFoldDB" id="A0A9P4II08"/>
<protein>
    <recommendedName>
        <fullName evidence="4">Probable endonuclease LCL3</fullName>
    </recommendedName>
    <alternativeName>
        <fullName evidence="5">Probable endonuclease lcl3</fullName>
    </alternativeName>
</protein>
<keyword evidence="9" id="KW-0255">Endonuclease</keyword>
<dbReference type="PANTHER" id="PTHR12302:SF3">
    <property type="entry name" value="SERINE_THREONINE-PROTEIN KINASE 31"/>
    <property type="match status" value="1"/>
</dbReference>
<feature type="domain" description="TNase-like" evidence="16">
    <location>
        <begin position="83"/>
        <end position="243"/>
    </location>
</feature>
<keyword evidence="6" id="KW-0812">Transmembrane</keyword>
<dbReference type="GO" id="GO:0016787">
    <property type="term" value="F:hydrolase activity"/>
    <property type="evidence" value="ECO:0007669"/>
    <property type="project" value="UniProtKB-KW"/>
</dbReference>
<evidence type="ECO:0000256" key="3">
    <source>
        <dbReference type="ARBA" id="ARBA00005435"/>
    </source>
</evidence>
<dbReference type="EMBL" id="ML978125">
    <property type="protein sequence ID" value="KAF2099604.1"/>
    <property type="molecule type" value="Genomic_DNA"/>
</dbReference>
<evidence type="ECO:0000256" key="9">
    <source>
        <dbReference type="ARBA" id="ARBA00022759"/>
    </source>
</evidence>
<evidence type="ECO:0000259" key="16">
    <source>
        <dbReference type="PROSITE" id="PS50830"/>
    </source>
</evidence>
<dbReference type="FunFam" id="2.40.50.90:FF:000029">
    <property type="entry name" value="Probable endonuclease lcl3"/>
    <property type="match status" value="1"/>
</dbReference>
<evidence type="ECO:0000256" key="1">
    <source>
        <dbReference type="ARBA" id="ARBA00004167"/>
    </source>
</evidence>